<evidence type="ECO:0000256" key="1">
    <source>
        <dbReference type="SAM" id="Phobius"/>
    </source>
</evidence>
<feature type="transmembrane region" description="Helical" evidence="1">
    <location>
        <begin position="44"/>
        <end position="61"/>
    </location>
</feature>
<dbReference type="EMBL" id="JACHGH010000004">
    <property type="protein sequence ID" value="MBB6453289.1"/>
    <property type="molecule type" value="Genomic_DNA"/>
</dbReference>
<dbReference type="Proteomes" id="UP000581688">
    <property type="component" value="Unassembled WGS sequence"/>
</dbReference>
<name>A0A841Q4E1_9BACI</name>
<accession>A0A841Q4E1</accession>
<sequence length="123" mass="13618">MELALGVILIFMSIVHIIYGERMQVDVLKKVTDDTILIGSYRVMSLQGGILLFAIGIIYFLSFLELISLTGIAAYFPVGIVLLNVLSVLIVTLTKHMELLKVTIPQFVIFGIIIALQILVIIN</sequence>
<protein>
    <recommendedName>
        <fullName evidence="4">DUF1304 domain-containing protein</fullName>
    </recommendedName>
</protein>
<dbReference type="RefSeq" id="WP_174495615.1">
    <property type="nucleotide sequence ID" value="NZ_CADDWK010000004.1"/>
</dbReference>
<dbReference type="AlphaFoldDB" id="A0A841Q4E1"/>
<comment type="caution">
    <text evidence="2">The sequence shown here is derived from an EMBL/GenBank/DDBJ whole genome shotgun (WGS) entry which is preliminary data.</text>
</comment>
<reference evidence="2 3" key="1">
    <citation type="submission" date="2020-08" db="EMBL/GenBank/DDBJ databases">
        <title>Genomic Encyclopedia of Type Strains, Phase IV (KMG-IV): sequencing the most valuable type-strain genomes for metagenomic binning, comparative biology and taxonomic classification.</title>
        <authorList>
            <person name="Goeker M."/>
        </authorList>
    </citation>
    <scope>NUCLEOTIDE SEQUENCE [LARGE SCALE GENOMIC DNA]</scope>
    <source>
        <strain evidence="2 3">DSM 19612</strain>
    </source>
</reference>
<keyword evidence="1" id="KW-1133">Transmembrane helix</keyword>
<keyword evidence="1" id="KW-0812">Transmembrane</keyword>
<feature type="transmembrane region" description="Helical" evidence="1">
    <location>
        <begin position="73"/>
        <end position="92"/>
    </location>
</feature>
<proteinExistence type="predicted"/>
<evidence type="ECO:0000313" key="2">
    <source>
        <dbReference type="EMBL" id="MBB6453289.1"/>
    </source>
</evidence>
<evidence type="ECO:0008006" key="4">
    <source>
        <dbReference type="Google" id="ProtNLM"/>
    </source>
</evidence>
<organism evidence="2 3">
    <name type="scientific">Salirhabdus euzebyi</name>
    <dbReference type="NCBI Taxonomy" id="394506"/>
    <lineage>
        <taxon>Bacteria</taxon>
        <taxon>Bacillati</taxon>
        <taxon>Bacillota</taxon>
        <taxon>Bacilli</taxon>
        <taxon>Bacillales</taxon>
        <taxon>Bacillaceae</taxon>
        <taxon>Salirhabdus</taxon>
    </lineage>
</organism>
<evidence type="ECO:0000313" key="3">
    <source>
        <dbReference type="Proteomes" id="UP000581688"/>
    </source>
</evidence>
<feature type="transmembrane region" description="Helical" evidence="1">
    <location>
        <begin position="104"/>
        <end position="122"/>
    </location>
</feature>
<gene>
    <name evidence="2" type="ORF">HNQ94_001737</name>
</gene>
<keyword evidence="1" id="KW-0472">Membrane</keyword>
<keyword evidence="3" id="KW-1185">Reference proteome</keyword>